<evidence type="ECO:0000313" key="6">
    <source>
        <dbReference type="Proteomes" id="UP001419268"/>
    </source>
</evidence>
<dbReference type="InterPro" id="IPR005343">
    <property type="entry name" value="Noc2"/>
</dbReference>
<name>A0AAP0E7J9_9MAGN</name>
<dbReference type="AlphaFoldDB" id="A0AAP0E7J9"/>
<dbReference type="EMBL" id="JBBNAG010000012">
    <property type="protein sequence ID" value="KAK9088116.1"/>
    <property type="molecule type" value="Genomic_DNA"/>
</dbReference>
<evidence type="ECO:0008006" key="7">
    <source>
        <dbReference type="Google" id="ProtNLM"/>
    </source>
</evidence>
<dbReference type="GO" id="GO:0030690">
    <property type="term" value="C:Noc1p-Noc2p complex"/>
    <property type="evidence" value="ECO:0007669"/>
    <property type="project" value="TreeGrafter"/>
</dbReference>
<accession>A0AAP0E7J9</accession>
<dbReference type="PANTHER" id="PTHR12687:SF8">
    <property type="entry name" value="PROTEIN REBELOTE"/>
    <property type="match status" value="1"/>
</dbReference>
<evidence type="ECO:0000256" key="4">
    <source>
        <dbReference type="SAM" id="MobiDB-lite"/>
    </source>
</evidence>
<comment type="subcellular location">
    <subcellularLocation>
        <location evidence="1">Nucleus</location>
    </subcellularLocation>
</comment>
<proteinExistence type="inferred from homology"/>
<dbReference type="GO" id="GO:0042273">
    <property type="term" value="P:ribosomal large subunit biogenesis"/>
    <property type="evidence" value="ECO:0007669"/>
    <property type="project" value="TreeGrafter"/>
</dbReference>
<dbReference type="Pfam" id="PF03715">
    <property type="entry name" value="Noc2"/>
    <property type="match status" value="1"/>
</dbReference>
<reference evidence="5 6" key="1">
    <citation type="submission" date="2024-01" db="EMBL/GenBank/DDBJ databases">
        <title>Genome assemblies of Stephania.</title>
        <authorList>
            <person name="Yang L."/>
        </authorList>
    </citation>
    <scope>NUCLEOTIDE SEQUENCE [LARGE SCALE GENOMIC DNA]</scope>
    <source>
        <strain evidence="5">JXDWG</strain>
        <tissue evidence="5">Leaf</tissue>
    </source>
</reference>
<keyword evidence="6" id="KW-1185">Reference proteome</keyword>
<comment type="similarity">
    <text evidence="2">Belongs to the NOC2 family.</text>
</comment>
<protein>
    <recommendedName>
        <fullName evidence="7">Nucleolar complex protein 2 homolog</fullName>
    </recommendedName>
</protein>
<evidence type="ECO:0000256" key="1">
    <source>
        <dbReference type="ARBA" id="ARBA00004123"/>
    </source>
</evidence>
<evidence type="ECO:0000313" key="5">
    <source>
        <dbReference type="EMBL" id="KAK9088116.1"/>
    </source>
</evidence>
<keyword evidence="3" id="KW-0539">Nucleus</keyword>
<evidence type="ECO:0000256" key="3">
    <source>
        <dbReference type="ARBA" id="ARBA00023242"/>
    </source>
</evidence>
<dbReference type="GO" id="GO:0005730">
    <property type="term" value="C:nucleolus"/>
    <property type="evidence" value="ECO:0007669"/>
    <property type="project" value="TreeGrafter"/>
</dbReference>
<gene>
    <name evidence="5" type="ORF">Scep_027198</name>
</gene>
<evidence type="ECO:0000256" key="2">
    <source>
        <dbReference type="ARBA" id="ARBA00005907"/>
    </source>
</evidence>
<dbReference type="PANTHER" id="PTHR12687">
    <property type="entry name" value="NUCLEOLAR COMPLEX 2 AND RAD4-RELATED"/>
    <property type="match status" value="1"/>
</dbReference>
<dbReference type="GO" id="GO:0005654">
    <property type="term" value="C:nucleoplasm"/>
    <property type="evidence" value="ECO:0007669"/>
    <property type="project" value="TreeGrafter"/>
</dbReference>
<dbReference type="Proteomes" id="UP001419268">
    <property type="component" value="Unassembled WGS sequence"/>
</dbReference>
<feature type="region of interest" description="Disordered" evidence="4">
    <location>
        <begin position="648"/>
        <end position="674"/>
    </location>
</feature>
<dbReference type="GO" id="GO:0030691">
    <property type="term" value="C:Noc2p-Noc3p complex"/>
    <property type="evidence" value="ECO:0007669"/>
    <property type="project" value="TreeGrafter"/>
</dbReference>
<comment type="caution">
    <text evidence="5">The sequence shown here is derived from an EMBL/GenBank/DDBJ whole genome shotgun (WGS) entry which is preliminary data.</text>
</comment>
<sequence length="674" mass="76597">MGKLGKKARKFAKKNLQSVHKRRRKVNSMMKRKLFSRDRGDVVGDQVEKTLVKFSRRESEIALEDLSLDYIFNEDANDAIGVGSESDGYLSEDSHYSDFAGIEEKSDEGKTGHSLYKQNEEIHVKLTEQKIKLDQLTEKEPEFTKFLESHNNFCWQIRGEGALSDVESELSDVDIVAAKKDNSNRINGRALTNSSIDFWCQQIMAEQNFRVLPNLLNAYRTACHYGSDGGINGASSDMILNTGVLSKVIMFVLHEASGIFQRLLGISGSSSKVEMMLDLKKNSKWQTVAVHLWSTGEGMVSSSSFAIIRNIALLSNLDYYDTLLIKAYRSFVSCCKFVEPRNLARAKVFADSVVELYSLDVAKSSSKVLASTRQLAKILQQGLKTKNKEVLKRIDNCHYVNCIDIWVKYISSNSSDHDLQPLLYLIIQVINGLANLFPGFRYVPLRLKCIQMLNQLGTSTGVFIPITSLVLDILEYLRNGKLGARPDGEIDLSSMLKVPKHWLKVQGFHEELVLSAIDQLTVHLNQWSYHISFPELATIPLIRLRKFLERITAESLRRPVKRMIDQVEQNVEFIQKGRDELVFSPKDQDNVESFFQAKRSSSTTPFTQYYASVIEKAVSRNALKMTRVLEQDELRRQQFYVNGTSVDTGGDLRKSKFSSTDQINDGRKRKKKRT</sequence>
<organism evidence="5 6">
    <name type="scientific">Stephania cephalantha</name>
    <dbReference type="NCBI Taxonomy" id="152367"/>
    <lineage>
        <taxon>Eukaryota</taxon>
        <taxon>Viridiplantae</taxon>
        <taxon>Streptophyta</taxon>
        <taxon>Embryophyta</taxon>
        <taxon>Tracheophyta</taxon>
        <taxon>Spermatophyta</taxon>
        <taxon>Magnoliopsida</taxon>
        <taxon>Ranunculales</taxon>
        <taxon>Menispermaceae</taxon>
        <taxon>Menispermoideae</taxon>
        <taxon>Cissampelideae</taxon>
        <taxon>Stephania</taxon>
    </lineage>
</organism>